<sequence length="75" mass="9240">MKIDMLSLIQMFMLITFTSAFLIYISYFLKENILRVKLGIFVEVEFKNYAYLEKLTPRQCFSYFKYDIWRYCSLF</sequence>
<evidence type="ECO:0000256" key="1">
    <source>
        <dbReference type="SAM" id="Phobius"/>
    </source>
</evidence>
<dbReference type="EMBL" id="FQXP01000003">
    <property type="protein sequence ID" value="SHH58022.1"/>
    <property type="molecule type" value="Genomic_DNA"/>
</dbReference>
<protein>
    <submittedName>
        <fullName evidence="2">Uncharacterized protein</fullName>
    </submittedName>
</protein>
<keyword evidence="1" id="KW-1133">Transmembrane helix</keyword>
<keyword evidence="1" id="KW-0472">Membrane</keyword>
<keyword evidence="1" id="KW-0812">Transmembrane</keyword>
<gene>
    <name evidence="2" type="ORF">SAMN02745196_00846</name>
</gene>
<accession>A0A1M5U4S0</accession>
<feature type="transmembrane region" description="Helical" evidence="1">
    <location>
        <begin position="6"/>
        <end position="29"/>
    </location>
</feature>
<proteinExistence type="predicted"/>
<reference evidence="2 3" key="1">
    <citation type="submission" date="2016-11" db="EMBL/GenBank/DDBJ databases">
        <authorList>
            <person name="Jaros S."/>
            <person name="Januszkiewicz K."/>
            <person name="Wedrychowicz H."/>
        </authorList>
    </citation>
    <scope>NUCLEOTIDE SEQUENCE [LARGE SCALE GENOMIC DNA]</scope>
    <source>
        <strain evidence="2 3">DSM 3089</strain>
    </source>
</reference>
<evidence type="ECO:0000313" key="3">
    <source>
        <dbReference type="Proteomes" id="UP000184526"/>
    </source>
</evidence>
<dbReference type="Proteomes" id="UP000184526">
    <property type="component" value="Unassembled WGS sequence"/>
</dbReference>
<name>A0A1M5U4S0_9CLOT</name>
<organism evidence="2 3">
    <name type="scientific">Clostridium collagenovorans DSM 3089</name>
    <dbReference type="NCBI Taxonomy" id="1121306"/>
    <lineage>
        <taxon>Bacteria</taxon>
        <taxon>Bacillati</taxon>
        <taxon>Bacillota</taxon>
        <taxon>Clostridia</taxon>
        <taxon>Eubacteriales</taxon>
        <taxon>Clostridiaceae</taxon>
        <taxon>Clostridium</taxon>
    </lineage>
</organism>
<evidence type="ECO:0000313" key="2">
    <source>
        <dbReference type="EMBL" id="SHH58022.1"/>
    </source>
</evidence>
<dbReference type="RefSeq" id="WP_072830353.1">
    <property type="nucleotide sequence ID" value="NZ_FQXP01000003.1"/>
</dbReference>
<dbReference type="OrthoDB" id="1957906at2"/>
<dbReference type="AlphaFoldDB" id="A0A1M5U4S0"/>
<keyword evidence="3" id="KW-1185">Reference proteome</keyword>